<dbReference type="Pfam" id="PF00534">
    <property type="entry name" value="Glycos_transf_1"/>
    <property type="match status" value="1"/>
</dbReference>
<evidence type="ECO:0000259" key="1">
    <source>
        <dbReference type="Pfam" id="PF00534"/>
    </source>
</evidence>
<dbReference type="AlphaFoldDB" id="A0A4P7W573"/>
<protein>
    <recommendedName>
        <fullName evidence="1">Glycosyl transferase family 1 domain-containing protein</fullName>
    </recommendedName>
</protein>
<reference evidence="3" key="1">
    <citation type="submission" date="2019-02" db="EMBL/GenBank/DDBJ databases">
        <title>Isolation and identification of novel species under the genus Muribaculum.</title>
        <authorList>
            <person name="Miyake S."/>
            <person name="Ding Y."/>
            <person name="Low A."/>
            <person name="Soh M."/>
            <person name="Seedorf H."/>
        </authorList>
    </citation>
    <scope>NUCLEOTIDE SEQUENCE [LARGE SCALE GENOMIC DNA]</scope>
    <source>
        <strain evidence="3">H5</strain>
    </source>
</reference>
<dbReference type="InterPro" id="IPR001296">
    <property type="entry name" value="Glyco_trans_1"/>
</dbReference>
<sequence>MATLIFDNTLSGHHLEYLNHIYKGAIQRTDEKFVFAVPRQEWNNVREKCEWPQADNIRWVMLDDYECQDVSKGSMLVRCFKLSRLVKRVALNENVSKIKLISLAGVIPFLPLMLPSEVKLSGIIYKIYLRAPKKGFRGLIDKFRYTIMARSRLMDKVFILNDPRSAERLNKIYDSRRFISLADPVPQPDMNEVRNLRPILNIPSSATVFLHFGSMDKRKGTLEILRALNVMPKQEHFNRYFIFAGRVGDNLKDQFYSLAKDAESKGAHIIIRDEFCSYELLHSLCHTSDVILIPYLLTDLSSGALGYAALHHKPVIGPASGLIGELINDNNLGLTLSCINQEMLAKSFSVDIPYEESMYAEKNSIYLFTKTILDS</sequence>
<organism evidence="2 3">
    <name type="scientific">Duncaniella dubosii</name>
    <dbReference type="NCBI Taxonomy" id="2518971"/>
    <lineage>
        <taxon>Bacteria</taxon>
        <taxon>Pseudomonadati</taxon>
        <taxon>Bacteroidota</taxon>
        <taxon>Bacteroidia</taxon>
        <taxon>Bacteroidales</taxon>
        <taxon>Muribaculaceae</taxon>
        <taxon>Duncaniella</taxon>
    </lineage>
</organism>
<gene>
    <name evidence="2" type="ORF">E7747_12495</name>
</gene>
<evidence type="ECO:0000313" key="3">
    <source>
        <dbReference type="Proteomes" id="UP000297149"/>
    </source>
</evidence>
<dbReference type="KEGG" id="ddb:E7747_12495"/>
<dbReference type="EMBL" id="CP039396">
    <property type="protein sequence ID" value="QCD43032.1"/>
    <property type="molecule type" value="Genomic_DNA"/>
</dbReference>
<keyword evidence="3" id="KW-1185">Reference proteome</keyword>
<dbReference type="SUPFAM" id="SSF53756">
    <property type="entry name" value="UDP-Glycosyltransferase/glycogen phosphorylase"/>
    <property type="match status" value="1"/>
</dbReference>
<dbReference type="Proteomes" id="UP000297149">
    <property type="component" value="Chromosome"/>
</dbReference>
<name>A0A4P7W573_9BACT</name>
<dbReference type="Gene3D" id="3.40.50.2000">
    <property type="entry name" value="Glycogen Phosphorylase B"/>
    <property type="match status" value="1"/>
</dbReference>
<proteinExistence type="predicted"/>
<dbReference type="RefSeq" id="WP_136416307.1">
    <property type="nucleotide sequence ID" value="NZ_CBFGAE010000014.1"/>
</dbReference>
<dbReference type="GO" id="GO:0016757">
    <property type="term" value="F:glycosyltransferase activity"/>
    <property type="evidence" value="ECO:0007669"/>
    <property type="project" value="InterPro"/>
</dbReference>
<accession>A0A4P7W573</accession>
<evidence type="ECO:0000313" key="2">
    <source>
        <dbReference type="EMBL" id="QCD43032.1"/>
    </source>
</evidence>
<feature type="domain" description="Glycosyl transferase family 1" evidence="1">
    <location>
        <begin position="195"/>
        <end position="347"/>
    </location>
</feature>